<dbReference type="InterPro" id="IPR050468">
    <property type="entry name" value="Cuticle_Struct_Prot"/>
</dbReference>
<dbReference type="Proteomes" id="UP000801492">
    <property type="component" value="Unassembled WGS sequence"/>
</dbReference>
<reference evidence="4" key="1">
    <citation type="submission" date="2019-08" db="EMBL/GenBank/DDBJ databases">
        <title>The genome of the North American firefly Photinus pyralis.</title>
        <authorList>
            <consortium name="Photinus pyralis genome working group"/>
            <person name="Fallon T.R."/>
            <person name="Sander Lower S.E."/>
            <person name="Weng J.-K."/>
        </authorList>
    </citation>
    <scope>NUCLEOTIDE SEQUENCE</scope>
    <source>
        <strain evidence="4">TRF0915ILg1</strain>
        <tissue evidence="4">Whole body</tissue>
    </source>
</reference>
<dbReference type="PROSITE" id="PS00233">
    <property type="entry name" value="CHIT_BIND_RR_1"/>
    <property type="match status" value="1"/>
</dbReference>
<proteinExistence type="predicted"/>
<dbReference type="GO" id="GO:0008010">
    <property type="term" value="F:structural constituent of chitin-based larval cuticle"/>
    <property type="evidence" value="ECO:0007669"/>
    <property type="project" value="TreeGrafter"/>
</dbReference>
<keyword evidence="1 2" id="KW-0193">Cuticle</keyword>
<dbReference type="AlphaFoldDB" id="A0A8K0FX89"/>
<dbReference type="InterPro" id="IPR031311">
    <property type="entry name" value="CHIT_BIND_RR_consensus"/>
</dbReference>
<dbReference type="EMBL" id="VTPC01091179">
    <property type="protein sequence ID" value="KAF2879402.1"/>
    <property type="molecule type" value="Genomic_DNA"/>
</dbReference>
<accession>A0A8K0FX89</accession>
<organism evidence="4 5">
    <name type="scientific">Ignelater luminosus</name>
    <name type="common">Cucubano</name>
    <name type="synonym">Pyrophorus luminosus</name>
    <dbReference type="NCBI Taxonomy" id="2038154"/>
    <lineage>
        <taxon>Eukaryota</taxon>
        <taxon>Metazoa</taxon>
        <taxon>Ecdysozoa</taxon>
        <taxon>Arthropoda</taxon>
        <taxon>Hexapoda</taxon>
        <taxon>Insecta</taxon>
        <taxon>Pterygota</taxon>
        <taxon>Neoptera</taxon>
        <taxon>Endopterygota</taxon>
        <taxon>Coleoptera</taxon>
        <taxon>Polyphaga</taxon>
        <taxon>Elateriformia</taxon>
        <taxon>Elateroidea</taxon>
        <taxon>Elateridae</taxon>
        <taxon>Agrypninae</taxon>
        <taxon>Pyrophorini</taxon>
        <taxon>Ignelater</taxon>
    </lineage>
</organism>
<keyword evidence="5" id="KW-1185">Reference proteome</keyword>
<dbReference type="PRINTS" id="PR00947">
    <property type="entry name" value="CUTICLE"/>
</dbReference>
<comment type="caution">
    <text evidence="4">The sequence shown here is derived from an EMBL/GenBank/DDBJ whole genome shotgun (WGS) entry which is preliminary data.</text>
</comment>
<sequence>MSTSFDRTLHLRQQHEIVAAAARLENTYLPPASAFGAGGSGSFLGTPFRASSAHKFGGSAFGSGSFKSGGAFPGVPAAAASGAYHATSYSSGPHVGIVRYDNDNDGLGHYAYAYETQNHISAQESGELKNAGSANEANSVHGSYSYTGPDGVAITVNYVADENGFQPSGAHLPTPPPIPEAILKSLQFNAANPSSEYDSGNDGQYQAQYQAPSFNRQYVAPAKPSFSPQSGYRY</sequence>
<protein>
    <submittedName>
        <fullName evidence="4">Uncharacterized protein</fullName>
    </submittedName>
</protein>
<dbReference type="Pfam" id="PF00379">
    <property type="entry name" value="Chitin_bind_4"/>
    <property type="match status" value="1"/>
</dbReference>
<evidence type="ECO:0000256" key="1">
    <source>
        <dbReference type="ARBA" id="ARBA00022460"/>
    </source>
</evidence>
<evidence type="ECO:0000256" key="2">
    <source>
        <dbReference type="PROSITE-ProRule" id="PRU00497"/>
    </source>
</evidence>
<evidence type="ECO:0000313" key="4">
    <source>
        <dbReference type="EMBL" id="KAF2879402.1"/>
    </source>
</evidence>
<feature type="region of interest" description="Disordered" evidence="3">
    <location>
        <begin position="192"/>
        <end position="212"/>
    </location>
</feature>
<dbReference type="PANTHER" id="PTHR10380:SF173">
    <property type="entry name" value="CUTICULAR PROTEIN 47EF, ISOFORM C-RELATED"/>
    <property type="match status" value="1"/>
</dbReference>
<evidence type="ECO:0000256" key="3">
    <source>
        <dbReference type="SAM" id="MobiDB-lite"/>
    </source>
</evidence>
<dbReference type="PROSITE" id="PS51155">
    <property type="entry name" value="CHIT_BIND_RR_2"/>
    <property type="match status" value="1"/>
</dbReference>
<dbReference type="GO" id="GO:0062129">
    <property type="term" value="C:chitin-based extracellular matrix"/>
    <property type="evidence" value="ECO:0007669"/>
    <property type="project" value="TreeGrafter"/>
</dbReference>
<gene>
    <name evidence="4" type="ORF">ILUMI_26775</name>
</gene>
<dbReference type="OrthoDB" id="6379191at2759"/>
<name>A0A8K0FX89_IGNLU</name>
<dbReference type="InterPro" id="IPR000618">
    <property type="entry name" value="Insect_cuticle"/>
</dbReference>
<evidence type="ECO:0000313" key="5">
    <source>
        <dbReference type="Proteomes" id="UP000801492"/>
    </source>
</evidence>
<dbReference type="PANTHER" id="PTHR10380">
    <property type="entry name" value="CUTICLE PROTEIN"/>
    <property type="match status" value="1"/>
</dbReference>